<evidence type="ECO:0000256" key="3">
    <source>
        <dbReference type="ARBA" id="ARBA00022777"/>
    </source>
</evidence>
<evidence type="ECO:0000256" key="4">
    <source>
        <dbReference type="RuleBase" id="RU003733"/>
    </source>
</evidence>
<evidence type="ECO:0000259" key="5">
    <source>
        <dbReference type="Pfam" id="PF00370"/>
    </source>
</evidence>
<evidence type="ECO:0000313" key="7">
    <source>
        <dbReference type="EMBL" id="MBT1705475.1"/>
    </source>
</evidence>
<dbReference type="PANTHER" id="PTHR43095">
    <property type="entry name" value="SUGAR KINASE"/>
    <property type="match status" value="1"/>
</dbReference>
<dbReference type="Gene3D" id="3.30.420.40">
    <property type="match status" value="2"/>
</dbReference>
<dbReference type="InterPro" id="IPR018484">
    <property type="entry name" value="FGGY_N"/>
</dbReference>
<dbReference type="Proteomes" id="UP000772618">
    <property type="component" value="Unassembled WGS sequence"/>
</dbReference>
<gene>
    <name evidence="7" type="ORF">KK060_19445</name>
</gene>
<dbReference type="InterPro" id="IPR000577">
    <property type="entry name" value="Carb_kinase_FGGY"/>
</dbReference>
<comment type="similarity">
    <text evidence="1 4">Belongs to the FGGY kinase family.</text>
</comment>
<dbReference type="PIRSF" id="PIRSF000538">
    <property type="entry name" value="GlpK"/>
    <property type="match status" value="1"/>
</dbReference>
<dbReference type="InterPro" id="IPR018483">
    <property type="entry name" value="Carb_kinase_FGGY_CS"/>
</dbReference>
<name>A0ABS5VVM0_9BACT</name>
<keyword evidence="8" id="KW-1185">Reference proteome</keyword>
<dbReference type="Pfam" id="PF02782">
    <property type="entry name" value="FGGY_C"/>
    <property type="match status" value="1"/>
</dbReference>
<keyword evidence="2 4" id="KW-0808">Transferase</keyword>
<evidence type="ECO:0000259" key="6">
    <source>
        <dbReference type="Pfam" id="PF02782"/>
    </source>
</evidence>
<comment type="caution">
    <text evidence="7">The sequence shown here is derived from an EMBL/GenBank/DDBJ whole genome shotgun (WGS) entry which is preliminary data.</text>
</comment>
<organism evidence="7 8">
    <name type="scientific">Chryseosolibacter indicus</name>
    <dbReference type="NCBI Taxonomy" id="2782351"/>
    <lineage>
        <taxon>Bacteria</taxon>
        <taxon>Pseudomonadati</taxon>
        <taxon>Bacteroidota</taxon>
        <taxon>Cytophagia</taxon>
        <taxon>Cytophagales</taxon>
        <taxon>Chryseotaleaceae</taxon>
        <taxon>Chryseosolibacter</taxon>
    </lineage>
</organism>
<protein>
    <submittedName>
        <fullName evidence="7">Gluconokinase</fullName>
    </submittedName>
</protein>
<sequence>MGYIIGVDIGTGSIKALAVDITGKVITSSQITYPTLNPQEELCEQVPDTIWKAFVDSVKEIVTAQKTSPLGIAISSAMHSLILIGEGDQPISNVITWADNRAKHIAERLKGSPVGDSIYRQTGTPIHAMSPLTKIIWFKENQPEIFSKTKRFISIKEYIWYKLFNAYEADYSIASATGLMDIISLRWNTQALALAGITETQLSKLIDTNHLRRGITKQLAGDLAIDESTPFMVGASDGCMANLGSFAIEQGIGALTIGTSGAVRVASSKPVYNYSAMTFNYRLDKDTFICGGPTNNGGIVLKWYAESFLRKKLNTAEDYKELLDEIKGIPIGADGLIFLPFILGERAPVWNSNASGVFFGIRNHHTQSHFTRAVLEGVSMALYNIAESMENHGLQIDEINASGGFVRSTEWLKIMADIFGKKIRVVDANDASALGAAYMALKSLGHIKAYAELQSKTFKVIMPNLENFKYYQKQYKRYVNLYESLSAQMRENINSN</sequence>
<dbReference type="PANTHER" id="PTHR43095:SF2">
    <property type="entry name" value="GLUCONOKINASE"/>
    <property type="match status" value="1"/>
</dbReference>
<feature type="domain" description="Carbohydrate kinase FGGY N-terminal" evidence="5">
    <location>
        <begin position="3"/>
        <end position="244"/>
    </location>
</feature>
<dbReference type="EMBL" id="JAHESD010000057">
    <property type="protein sequence ID" value="MBT1705475.1"/>
    <property type="molecule type" value="Genomic_DNA"/>
</dbReference>
<dbReference type="PROSITE" id="PS00445">
    <property type="entry name" value="FGGY_KINASES_2"/>
    <property type="match status" value="1"/>
</dbReference>
<feature type="domain" description="Carbohydrate kinase FGGY C-terminal" evidence="6">
    <location>
        <begin position="254"/>
        <end position="442"/>
    </location>
</feature>
<evidence type="ECO:0000256" key="2">
    <source>
        <dbReference type="ARBA" id="ARBA00022679"/>
    </source>
</evidence>
<keyword evidence="3 4" id="KW-0418">Kinase</keyword>
<accession>A0ABS5VVM0</accession>
<reference evidence="7 8" key="1">
    <citation type="submission" date="2021-05" db="EMBL/GenBank/DDBJ databases">
        <title>A Polyphasic approach of four new species of the genus Ohtaekwangia: Ohtaekwangia histidinii sp. nov., Ohtaekwangia cretensis sp. nov., Ohtaekwangia indiensis sp. nov., Ohtaekwangia reichenbachii sp. nov. from diverse environment.</title>
        <authorList>
            <person name="Octaviana S."/>
        </authorList>
    </citation>
    <scope>NUCLEOTIDE SEQUENCE [LARGE SCALE GENOMIC DNA]</scope>
    <source>
        <strain evidence="7 8">PWU20</strain>
    </source>
</reference>
<dbReference type="SUPFAM" id="SSF53067">
    <property type="entry name" value="Actin-like ATPase domain"/>
    <property type="match status" value="2"/>
</dbReference>
<dbReference type="Pfam" id="PF00370">
    <property type="entry name" value="FGGY_N"/>
    <property type="match status" value="1"/>
</dbReference>
<dbReference type="InterPro" id="IPR050406">
    <property type="entry name" value="FGGY_Carb_Kinase"/>
</dbReference>
<evidence type="ECO:0000313" key="8">
    <source>
        <dbReference type="Proteomes" id="UP000772618"/>
    </source>
</evidence>
<dbReference type="RefSeq" id="WP_254155422.1">
    <property type="nucleotide sequence ID" value="NZ_JAHESD010000057.1"/>
</dbReference>
<dbReference type="InterPro" id="IPR043129">
    <property type="entry name" value="ATPase_NBD"/>
</dbReference>
<proteinExistence type="inferred from homology"/>
<evidence type="ECO:0000256" key="1">
    <source>
        <dbReference type="ARBA" id="ARBA00009156"/>
    </source>
</evidence>
<dbReference type="CDD" id="cd07770">
    <property type="entry name" value="ASKHA_NBD_FGGY_GntK"/>
    <property type="match status" value="1"/>
</dbReference>
<dbReference type="InterPro" id="IPR018485">
    <property type="entry name" value="FGGY_C"/>
</dbReference>
<dbReference type="PROSITE" id="PS00933">
    <property type="entry name" value="FGGY_KINASES_1"/>
    <property type="match status" value="1"/>
</dbReference>